<dbReference type="Gene3D" id="3.10.129.10">
    <property type="entry name" value="Hotdog Thioesterase"/>
    <property type="match status" value="1"/>
</dbReference>
<dbReference type="SUPFAM" id="SSF54637">
    <property type="entry name" value="Thioesterase/thiol ester dehydrase-isomerase"/>
    <property type="match status" value="1"/>
</dbReference>
<evidence type="ECO:0000313" key="2">
    <source>
        <dbReference type="Proteomes" id="UP000664169"/>
    </source>
</evidence>
<dbReference type="Pfam" id="PF13279">
    <property type="entry name" value="4HBT_2"/>
    <property type="match status" value="1"/>
</dbReference>
<dbReference type="PANTHER" id="PTHR31793:SF39">
    <property type="entry name" value="THIOESTERASE_THIOL ESTER DEHYDRASE-ISOMERASE"/>
    <property type="match status" value="1"/>
</dbReference>
<proteinExistence type="predicted"/>
<gene>
    <name evidence="1" type="ORF">GOMPHAMPRED_004888</name>
</gene>
<organism evidence="1 2">
    <name type="scientific">Gomphillus americanus</name>
    <dbReference type="NCBI Taxonomy" id="1940652"/>
    <lineage>
        <taxon>Eukaryota</taxon>
        <taxon>Fungi</taxon>
        <taxon>Dikarya</taxon>
        <taxon>Ascomycota</taxon>
        <taxon>Pezizomycotina</taxon>
        <taxon>Lecanoromycetes</taxon>
        <taxon>OSLEUM clade</taxon>
        <taxon>Ostropomycetidae</taxon>
        <taxon>Ostropales</taxon>
        <taxon>Graphidaceae</taxon>
        <taxon>Gomphilloideae</taxon>
        <taxon>Gomphillus</taxon>
    </lineage>
</organism>
<name>A0A8H3EHL7_9LECA</name>
<dbReference type="GO" id="GO:0047617">
    <property type="term" value="F:fatty acyl-CoA hydrolase activity"/>
    <property type="evidence" value="ECO:0007669"/>
    <property type="project" value="TreeGrafter"/>
</dbReference>
<dbReference type="AlphaFoldDB" id="A0A8H3EHL7"/>
<sequence length="325" mass="37369">MATRRTLSQHTSSLTLTTSHNPTRLRAFCTRTIQSRPSSTGADVSTPPVRNPRWLSDQKLRLGKCINFGLQAHQVQEAGRLARILAEEWRGLIAGAEGFLVPTSTEPKQPETAWEEKVTWGSQVSFWSIQWVGFYFLDALLCVDYGLMETWNDIVGHVNNVNYVRYTESSRVWYFRRLAKHVPLQYRREWDELVSPRGIGLILKSISVDYLFPLQYPDRVSMYHRFVLPEVLQPSLVLKSTILSHKHQRAAARAVEDTVMYDYRQGRKTDPPQWIGDVLRKAEAQERESGEYWLTRRAEIEDGLQRLEAGSVFSGRGEDMGQSNP</sequence>
<dbReference type="PANTHER" id="PTHR31793">
    <property type="entry name" value="4-HYDROXYBENZOYL-COA THIOESTERASE FAMILY MEMBER"/>
    <property type="match status" value="1"/>
</dbReference>
<dbReference type="InterPro" id="IPR050563">
    <property type="entry name" value="4-hydroxybenzoyl-CoA_TE"/>
</dbReference>
<dbReference type="InterPro" id="IPR029069">
    <property type="entry name" value="HotDog_dom_sf"/>
</dbReference>
<reference evidence="1" key="1">
    <citation type="submission" date="2021-03" db="EMBL/GenBank/DDBJ databases">
        <authorList>
            <person name="Tagirdzhanova G."/>
        </authorList>
    </citation>
    <scope>NUCLEOTIDE SEQUENCE</scope>
</reference>
<comment type="caution">
    <text evidence="1">The sequence shown here is derived from an EMBL/GenBank/DDBJ whole genome shotgun (WGS) entry which is preliminary data.</text>
</comment>
<keyword evidence="2" id="KW-1185">Reference proteome</keyword>
<dbReference type="EMBL" id="CAJPDQ010000003">
    <property type="protein sequence ID" value="CAF9906709.1"/>
    <property type="molecule type" value="Genomic_DNA"/>
</dbReference>
<dbReference type="Proteomes" id="UP000664169">
    <property type="component" value="Unassembled WGS sequence"/>
</dbReference>
<evidence type="ECO:0000313" key="1">
    <source>
        <dbReference type="EMBL" id="CAF9906709.1"/>
    </source>
</evidence>
<protein>
    <submittedName>
        <fullName evidence="1">Uncharacterized protein</fullName>
    </submittedName>
</protein>
<dbReference type="CDD" id="cd00586">
    <property type="entry name" value="4HBT"/>
    <property type="match status" value="1"/>
</dbReference>
<dbReference type="OrthoDB" id="5538558at2759"/>
<accession>A0A8H3EHL7</accession>